<dbReference type="PANTHER" id="PTHR43736:SF1">
    <property type="entry name" value="DIHYDRONEOPTERIN TRIPHOSPHATE DIPHOSPHATASE"/>
    <property type="match status" value="1"/>
</dbReference>
<comment type="similarity">
    <text evidence="3">Belongs to the Nudix hydrolase family.</text>
</comment>
<evidence type="ECO:0000313" key="6">
    <source>
        <dbReference type="Proteomes" id="UP000199372"/>
    </source>
</evidence>
<accession>A0A1H8BWG9</accession>
<dbReference type="SUPFAM" id="SSF55811">
    <property type="entry name" value="Nudix"/>
    <property type="match status" value="1"/>
</dbReference>
<evidence type="ECO:0000256" key="2">
    <source>
        <dbReference type="ARBA" id="ARBA00022801"/>
    </source>
</evidence>
<dbReference type="AlphaFoldDB" id="A0A1H8BWG9"/>
<evidence type="ECO:0000259" key="4">
    <source>
        <dbReference type="PROSITE" id="PS51462"/>
    </source>
</evidence>
<evidence type="ECO:0000313" key="5">
    <source>
        <dbReference type="EMBL" id="SEM86358.1"/>
    </source>
</evidence>
<dbReference type="PANTHER" id="PTHR43736">
    <property type="entry name" value="ADP-RIBOSE PYROPHOSPHATASE"/>
    <property type="match status" value="1"/>
</dbReference>
<evidence type="ECO:0000256" key="1">
    <source>
        <dbReference type="ARBA" id="ARBA00001946"/>
    </source>
</evidence>
<dbReference type="Pfam" id="PF00293">
    <property type="entry name" value="NUDIX"/>
    <property type="match status" value="1"/>
</dbReference>
<dbReference type="InterPro" id="IPR015797">
    <property type="entry name" value="NUDIX_hydrolase-like_dom_sf"/>
</dbReference>
<dbReference type="Gene3D" id="3.90.79.10">
    <property type="entry name" value="Nucleoside Triphosphate Pyrophosphohydrolase"/>
    <property type="match status" value="1"/>
</dbReference>
<evidence type="ECO:0000256" key="3">
    <source>
        <dbReference type="RuleBase" id="RU003476"/>
    </source>
</evidence>
<dbReference type="PRINTS" id="PR00502">
    <property type="entry name" value="NUDIXFAMILY"/>
</dbReference>
<gene>
    <name evidence="5" type="ORF">SAMN04488011_101728</name>
</gene>
<keyword evidence="2 3" id="KW-0378">Hydrolase</keyword>
<organism evidence="5 6">
    <name type="scientific">Palleronia pelagia</name>
    <dbReference type="NCBI Taxonomy" id="387096"/>
    <lineage>
        <taxon>Bacteria</taxon>
        <taxon>Pseudomonadati</taxon>
        <taxon>Pseudomonadota</taxon>
        <taxon>Alphaproteobacteria</taxon>
        <taxon>Rhodobacterales</taxon>
        <taxon>Roseobacteraceae</taxon>
        <taxon>Palleronia</taxon>
    </lineage>
</organism>
<dbReference type="CDD" id="cd04673">
    <property type="entry name" value="NUDIX_ADPRase"/>
    <property type="match status" value="1"/>
</dbReference>
<sequence>MEKIPRLGAIAVVLRGESVLLVRRGNPPDAGLWGYPGGHVEWGETALEAAARELLEETGVTATPRGYLTNLDIHRGSEGVVLHHYLLAAVLCDYVDGTPHAADDALEAGWVHRDRLPDLPSSPRVLALYELAVRATPTRLGSG</sequence>
<dbReference type="InterPro" id="IPR020476">
    <property type="entry name" value="Nudix_hydrolase"/>
</dbReference>
<dbReference type="PROSITE" id="PS51462">
    <property type="entry name" value="NUDIX"/>
    <property type="match status" value="1"/>
</dbReference>
<dbReference type="RefSeq" id="WP_091844259.1">
    <property type="nucleotide sequence ID" value="NZ_FOCM01000001.1"/>
</dbReference>
<dbReference type="PROSITE" id="PS00893">
    <property type="entry name" value="NUDIX_BOX"/>
    <property type="match status" value="1"/>
</dbReference>
<proteinExistence type="inferred from homology"/>
<dbReference type="OrthoDB" id="9761969at2"/>
<dbReference type="InterPro" id="IPR020084">
    <property type="entry name" value="NUDIX_hydrolase_CS"/>
</dbReference>
<reference evidence="6" key="1">
    <citation type="submission" date="2016-10" db="EMBL/GenBank/DDBJ databases">
        <authorList>
            <person name="Varghese N."/>
            <person name="Submissions S."/>
        </authorList>
    </citation>
    <scope>NUCLEOTIDE SEQUENCE [LARGE SCALE GENOMIC DNA]</scope>
    <source>
        <strain evidence="6">DSM 26893</strain>
    </source>
</reference>
<name>A0A1H8BWG9_9RHOB</name>
<dbReference type="EMBL" id="FOCM01000001">
    <property type="protein sequence ID" value="SEM86358.1"/>
    <property type="molecule type" value="Genomic_DNA"/>
</dbReference>
<protein>
    <submittedName>
        <fullName evidence="5">ADP-ribose pyrophosphatase YjhB, NUDIX family</fullName>
    </submittedName>
</protein>
<feature type="domain" description="Nudix hydrolase" evidence="4">
    <location>
        <begin position="4"/>
        <end position="132"/>
    </location>
</feature>
<dbReference type="InterPro" id="IPR000086">
    <property type="entry name" value="NUDIX_hydrolase_dom"/>
</dbReference>
<dbReference type="Proteomes" id="UP000199372">
    <property type="component" value="Unassembled WGS sequence"/>
</dbReference>
<keyword evidence="6" id="KW-1185">Reference proteome</keyword>
<comment type="cofactor">
    <cofactor evidence="1">
        <name>Mg(2+)</name>
        <dbReference type="ChEBI" id="CHEBI:18420"/>
    </cofactor>
</comment>
<dbReference type="GO" id="GO:0016787">
    <property type="term" value="F:hydrolase activity"/>
    <property type="evidence" value="ECO:0007669"/>
    <property type="project" value="UniProtKB-KW"/>
</dbReference>